<keyword evidence="10" id="KW-1185">Reference proteome</keyword>
<dbReference type="RefSeq" id="WP_192758236.1">
    <property type="nucleotide sequence ID" value="NZ_JADBDZ010000001.1"/>
</dbReference>
<dbReference type="Pfam" id="PF00441">
    <property type="entry name" value="Acyl-CoA_dh_1"/>
    <property type="match status" value="2"/>
</dbReference>
<evidence type="ECO:0000256" key="5">
    <source>
        <dbReference type="ARBA" id="ARBA00023002"/>
    </source>
</evidence>
<dbReference type="PANTHER" id="PTHR43292">
    <property type="entry name" value="ACYL-COA DEHYDROGENASE"/>
    <property type="match status" value="1"/>
</dbReference>
<dbReference type="InterPro" id="IPR013786">
    <property type="entry name" value="AcylCoA_DH/ox_N"/>
</dbReference>
<dbReference type="Gene3D" id="1.20.140.10">
    <property type="entry name" value="Butyryl-CoA Dehydrogenase, subunit A, domain 3"/>
    <property type="match status" value="2"/>
</dbReference>
<comment type="similarity">
    <text evidence="2">Belongs to the acyl-CoA dehydrogenase family.</text>
</comment>
<organism evidence="9 10">
    <name type="scientific">Actinomadura algeriensis</name>
    <dbReference type="NCBI Taxonomy" id="1679523"/>
    <lineage>
        <taxon>Bacteria</taxon>
        <taxon>Bacillati</taxon>
        <taxon>Actinomycetota</taxon>
        <taxon>Actinomycetes</taxon>
        <taxon>Streptosporangiales</taxon>
        <taxon>Thermomonosporaceae</taxon>
        <taxon>Actinomadura</taxon>
    </lineage>
</organism>
<dbReference type="Gene3D" id="2.40.110.10">
    <property type="entry name" value="Butyryl-CoA Dehydrogenase, subunit A, domain 2"/>
    <property type="match status" value="1"/>
</dbReference>
<sequence>MAIGVTEEHAALAASVRGLIERHASEGLERYASERLERYASERLERYASERLERYASERLERHASEGLGAALAAQGLPGLHLPESAGGQGFGLLEQAVVLEELGRAMGPGSYAPAVLASAILRDGSRAGAVGLSGSLRTDGSRVFGTVRPVVGAADAEVFVLPAGDRWAVVDRAECEVAELESLDVGRPAGAVTVDAEARFVDGVDVRALAVVVFGAEACGVAGRALDEAVAYAKLREQFGRPIGQFQGVKHKCARMLIALERARAAVWDAARALDEPEEQRAYAVSVAGVLAADAAVQCAEGNIQVHGGIGYTYEHDAHLFYRRALTLRAVLGRASGFRGEVAARALSGVRRPVDVDLPEEAADLRGPIREEVAAMAAMEPLEQRAAMAEGGWVTPHLPRPWGRDAGPVEQIVVRQELKAAGVRPVPLMIAAWVVPSLVQYGSEEQKERFLPPTLRGEIIWCQLFSEPGAGSDLAGLRTRAERVEGGWRITGQKIWTSLARESQWAICLARTDADRPKHDGITYFLVDMASAGIDVRPLRECTGDAVFNEVFLDGVFVPDELVVGPVNEGWRVARNTLANERVGLTTSFQLGGDVPKLLRLAGELDLADDPVVRDGLGDLVCDEHALGLLSLRATLKQISGTDPGATANVRKLVAMEHGQRVTEFGFGLLGEFGALTGGWKSEPRARWTRHLLASRAMTIGGGTTEVNLNVIGERILGLPRDPEPVG</sequence>
<proteinExistence type="inferred from homology"/>
<feature type="domain" description="Acyl-CoA dehydrogenase/oxidase N-terminal" evidence="8">
    <location>
        <begin position="42"/>
        <end position="127"/>
    </location>
</feature>
<protein>
    <submittedName>
        <fullName evidence="9">Alkylation response protein AidB-like acyl-CoA dehydrogenase</fullName>
    </submittedName>
</protein>
<dbReference type="InterPro" id="IPR009100">
    <property type="entry name" value="AcylCoA_DH/oxidase_NM_dom_sf"/>
</dbReference>
<keyword evidence="3" id="KW-0285">Flavoprotein</keyword>
<evidence type="ECO:0000256" key="1">
    <source>
        <dbReference type="ARBA" id="ARBA00001974"/>
    </source>
</evidence>
<evidence type="ECO:0000259" key="8">
    <source>
        <dbReference type="Pfam" id="PF02771"/>
    </source>
</evidence>
<dbReference type="Proteomes" id="UP000627838">
    <property type="component" value="Unassembled WGS sequence"/>
</dbReference>
<comment type="caution">
    <text evidence="9">The sequence shown here is derived from an EMBL/GenBank/DDBJ whole genome shotgun (WGS) entry which is preliminary data.</text>
</comment>
<dbReference type="SUPFAM" id="SSF56645">
    <property type="entry name" value="Acyl-CoA dehydrogenase NM domain-like"/>
    <property type="match status" value="2"/>
</dbReference>
<feature type="domain" description="Acyl-CoA oxidase/dehydrogenase middle" evidence="7">
    <location>
        <begin position="463"/>
        <end position="545"/>
    </location>
</feature>
<dbReference type="InterPro" id="IPR037069">
    <property type="entry name" value="AcylCoA_DH/ox_N_sf"/>
</dbReference>
<evidence type="ECO:0000256" key="2">
    <source>
        <dbReference type="ARBA" id="ARBA00009347"/>
    </source>
</evidence>
<evidence type="ECO:0000259" key="6">
    <source>
        <dbReference type="Pfam" id="PF00441"/>
    </source>
</evidence>
<name>A0ABR9JLB8_9ACTN</name>
<keyword evidence="4" id="KW-0274">FAD</keyword>
<dbReference type="EMBL" id="JADBDZ010000001">
    <property type="protein sequence ID" value="MBE1531350.1"/>
    <property type="molecule type" value="Genomic_DNA"/>
</dbReference>
<feature type="domain" description="Acyl-CoA dehydrogenase/oxidase C-terminal" evidence="6">
    <location>
        <begin position="216"/>
        <end position="338"/>
    </location>
</feature>
<keyword evidence="5" id="KW-0560">Oxidoreductase</keyword>
<evidence type="ECO:0000259" key="7">
    <source>
        <dbReference type="Pfam" id="PF02770"/>
    </source>
</evidence>
<dbReference type="InterPro" id="IPR006091">
    <property type="entry name" value="Acyl-CoA_Oxase/DH_mid-dom"/>
</dbReference>
<dbReference type="PANTHER" id="PTHR43292:SF4">
    <property type="entry name" value="ACYL-COA DEHYDROGENASE FADE34"/>
    <property type="match status" value="1"/>
</dbReference>
<dbReference type="Pfam" id="PF02771">
    <property type="entry name" value="Acyl-CoA_dh_N"/>
    <property type="match status" value="2"/>
</dbReference>
<accession>A0ABR9JLB8</accession>
<feature type="domain" description="Acyl-CoA dehydrogenase/oxidase C-terminal" evidence="6">
    <location>
        <begin position="569"/>
        <end position="718"/>
    </location>
</feature>
<evidence type="ECO:0000256" key="3">
    <source>
        <dbReference type="ARBA" id="ARBA00022630"/>
    </source>
</evidence>
<feature type="domain" description="Acyl-CoA dehydrogenase/oxidase N-terminal" evidence="8">
    <location>
        <begin position="381"/>
        <end position="459"/>
    </location>
</feature>
<dbReference type="InterPro" id="IPR009075">
    <property type="entry name" value="AcylCo_DH/oxidase_C"/>
</dbReference>
<dbReference type="SUPFAM" id="SSF47203">
    <property type="entry name" value="Acyl-CoA dehydrogenase C-terminal domain-like"/>
    <property type="match status" value="2"/>
</dbReference>
<evidence type="ECO:0000256" key="4">
    <source>
        <dbReference type="ARBA" id="ARBA00022827"/>
    </source>
</evidence>
<dbReference type="InterPro" id="IPR046373">
    <property type="entry name" value="Acyl-CoA_Oxase/DH_mid-dom_sf"/>
</dbReference>
<dbReference type="Gene3D" id="1.10.540.10">
    <property type="entry name" value="Acyl-CoA dehydrogenase/oxidase, N-terminal domain"/>
    <property type="match status" value="2"/>
</dbReference>
<dbReference type="InterPro" id="IPR036250">
    <property type="entry name" value="AcylCo_DH-like_C"/>
</dbReference>
<dbReference type="Pfam" id="PF02770">
    <property type="entry name" value="Acyl-CoA_dh_M"/>
    <property type="match status" value="1"/>
</dbReference>
<dbReference type="InterPro" id="IPR052161">
    <property type="entry name" value="Mycobact_Acyl-CoA_DH"/>
</dbReference>
<gene>
    <name evidence="9" type="ORF">H4W34_001183</name>
</gene>
<reference evidence="9 10" key="1">
    <citation type="submission" date="2020-10" db="EMBL/GenBank/DDBJ databases">
        <title>Sequencing the genomes of 1000 actinobacteria strains.</title>
        <authorList>
            <person name="Klenk H.-P."/>
        </authorList>
    </citation>
    <scope>NUCLEOTIDE SEQUENCE [LARGE SCALE GENOMIC DNA]</scope>
    <source>
        <strain evidence="9 10">DSM 46744</strain>
    </source>
</reference>
<evidence type="ECO:0000313" key="9">
    <source>
        <dbReference type="EMBL" id="MBE1531350.1"/>
    </source>
</evidence>
<comment type="cofactor">
    <cofactor evidence="1">
        <name>FAD</name>
        <dbReference type="ChEBI" id="CHEBI:57692"/>
    </cofactor>
</comment>
<evidence type="ECO:0000313" key="10">
    <source>
        <dbReference type="Proteomes" id="UP000627838"/>
    </source>
</evidence>